<dbReference type="EMBL" id="LAZR01009626">
    <property type="protein sequence ID" value="KKM71482.1"/>
    <property type="molecule type" value="Genomic_DNA"/>
</dbReference>
<comment type="caution">
    <text evidence="1">The sequence shown here is derived from an EMBL/GenBank/DDBJ whole genome shotgun (WGS) entry which is preliminary data.</text>
</comment>
<protein>
    <submittedName>
        <fullName evidence="1">Uncharacterized protein</fullName>
    </submittedName>
</protein>
<name>A0A0F9MQN9_9ZZZZ</name>
<dbReference type="AlphaFoldDB" id="A0A0F9MQN9"/>
<organism evidence="1">
    <name type="scientific">marine sediment metagenome</name>
    <dbReference type="NCBI Taxonomy" id="412755"/>
    <lineage>
        <taxon>unclassified sequences</taxon>
        <taxon>metagenomes</taxon>
        <taxon>ecological metagenomes</taxon>
    </lineage>
</organism>
<evidence type="ECO:0000313" key="1">
    <source>
        <dbReference type="EMBL" id="KKM71482.1"/>
    </source>
</evidence>
<gene>
    <name evidence="1" type="ORF">LCGC14_1430160</name>
</gene>
<reference evidence="1" key="1">
    <citation type="journal article" date="2015" name="Nature">
        <title>Complex archaea that bridge the gap between prokaryotes and eukaryotes.</title>
        <authorList>
            <person name="Spang A."/>
            <person name="Saw J.H."/>
            <person name="Jorgensen S.L."/>
            <person name="Zaremba-Niedzwiedzka K."/>
            <person name="Martijn J."/>
            <person name="Lind A.E."/>
            <person name="van Eijk R."/>
            <person name="Schleper C."/>
            <person name="Guy L."/>
            <person name="Ettema T.J."/>
        </authorList>
    </citation>
    <scope>NUCLEOTIDE SEQUENCE</scope>
</reference>
<sequence length="136" mass="15500">MANIDRDYLDALVSRFKGYKSPNDTQKLIIALGDKFERSDDDNKKLAVLLKAEKKADELTKARAATQRILNAEKAAIKKHETRKKILWGAALKKASENNPEMAQVMQTLYNHGYIAERDKSVVEEDLPEQMPQITR</sequence>
<accession>A0A0F9MQN9</accession>
<proteinExistence type="predicted"/>